<dbReference type="InterPro" id="IPR001926">
    <property type="entry name" value="TrpB-like_PALP"/>
</dbReference>
<organism evidence="5 6">
    <name type="scientific">Pseudomonas maioricensis</name>
    <dbReference type="NCBI Taxonomy" id="1766623"/>
    <lineage>
        <taxon>Bacteria</taxon>
        <taxon>Pseudomonadati</taxon>
        <taxon>Pseudomonadota</taxon>
        <taxon>Gammaproteobacteria</taxon>
        <taxon>Pseudomonadales</taxon>
        <taxon>Pseudomonadaceae</taxon>
        <taxon>Pseudomonas</taxon>
    </lineage>
</organism>
<gene>
    <name evidence="5" type="ORF">AUC61_18645</name>
</gene>
<keyword evidence="3" id="KW-0663">Pyridoxal phosphate</keyword>
<keyword evidence="6" id="KW-1185">Reference proteome</keyword>
<dbReference type="PANTHER" id="PTHR43780">
    <property type="entry name" value="1-AMINOCYCLOPROPANE-1-CARBOXYLATE DEAMINASE-RELATED"/>
    <property type="match status" value="1"/>
</dbReference>
<evidence type="ECO:0000313" key="6">
    <source>
        <dbReference type="Proteomes" id="UP001320513"/>
    </source>
</evidence>
<dbReference type="PIRSF" id="PIRSF006278">
    <property type="entry name" value="ACCD_DCysDesulf"/>
    <property type="match status" value="1"/>
</dbReference>
<dbReference type="InterPro" id="IPR027278">
    <property type="entry name" value="ACCD_DCysDesulf"/>
</dbReference>
<dbReference type="Proteomes" id="UP001320513">
    <property type="component" value="Unassembled WGS sequence"/>
</dbReference>
<dbReference type="SUPFAM" id="SSF53686">
    <property type="entry name" value="Tryptophan synthase beta subunit-like PLP-dependent enzymes"/>
    <property type="match status" value="1"/>
</dbReference>
<sequence>MSIAPIHWQPNAPLQRLNLPWLASAGVEVAVLRLDLIDPLISGNKWFKLAHHLRAASEISAQGVISLGGAHSNHLHALAAAGKRFGFPTVGLVRGHPVETPTTLDLQAFGMHLHWLGYGGYRARNEPDFWPSWLKQYPDFYPVPEGGGGLPGALGCAGLLEMVHDQLSDMGWSGYHGWWLAAGTGTTLAGLVLAEEGAHPVYGAMAVPDDHGVEQNVAAILAHRQICRSCRRLRCDCPENPLSQPSAAPTDARDDYYLISASRGGFAKTDPHLLDFIATSESQSGIPFEPLYTGKALLALHDEVVAGRFSAGTRLIFIHTGGLQGRRAMSL</sequence>
<evidence type="ECO:0000256" key="2">
    <source>
        <dbReference type="ARBA" id="ARBA00008639"/>
    </source>
</evidence>
<comment type="similarity">
    <text evidence="2">Belongs to the ACC deaminase/D-cysteine desulfhydrase family.</text>
</comment>
<protein>
    <submittedName>
        <fullName evidence="5">1-aminocyclopropane-1-carboxylate deaminase</fullName>
    </submittedName>
</protein>
<feature type="domain" description="Tryptophan synthase beta chain-like PALP" evidence="4">
    <location>
        <begin position="20"/>
        <end position="321"/>
    </location>
</feature>
<name>A0ABS9ZMN5_9PSED</name>
<evidence type="ECO:0000256" key="1">
    <source>
        <dbReference type="ARBA" id="ARBA00001933"/>
    </source>
</evidence>
<dbReference type="PANTHER" id="PTHR43780:SF2">
    <property type="entry name" value="1-AMINOCYCLOPROPANE-1-CARBOXYLATE DEAMINASE-RELATED"/>
    <property type="match status" value="1"/>
</dbReference>
<proteinExistence type="inferred from homology"/>
<dbReference type="Gene3D" id="3.40.50.1100">
    <property type="match status" value="2"/>
</dbReference>
<accession>A0ABS9ZMN5</accession>
<reference evidence="5 6" key="1">
    <citation type="submission" date="2015-12" db="EMBL/GenBank/DDBJ databases">
        <title>Phylogenomics in the description of a new species in the Pseudomonas syringae group.</title>
        <authorList>
            <person name="Busquets A."/>
            <person name="Gomila M."/>
            <person name="Beiki F."/>
            <person name="Rahimian H."/>
            <person name="Mulet M."/>
            <person name="Sanchez D."/>
            <person name="Garcia-Valdes E."/>
            <person name="Lalucat J."/>
        </authorList>
    </citation>
    <scope>NUCLEOTIDE SEQUENCE [LARGE SCALE GENOMIC DNA]</scope>
    <source>
        <strain evidence="5 6">S25</strain>
    </source>
</reference>
<dbReference type="EMBL" id="LOHG01000012">
    <property type="protein sequence ID" value="MCI8211552.1"/>
    <property type="molecule type" value="Genomic_DNA"/>
</dbReference>
<comment type="caution">
    <text evidence="5">The sequence shown here is derived from an EMBL/GenBank/DDBJ whole genome shotgun (WGS) entry which is preliminary data.</text>
</comment>
<dbReference type="RefSeq" id="WP_243247671.1">
    <property type="nucleotide sequence ID" value="NZ_LOHG01000012.1"/>
</dbReference>
<evidence type="ECO:0000313" key="5">
    <source>
        <dbReference type="EMBL" id="MCI8211552.1"/>
    </source>
</evidence>
<evidence type="ECO:0000256" key="3">
    <source>
        <dbReference type="ARBA" id="ARBA00022898"/>
    </source>
</evidence>
<comment type="cofactor">
    <cofactor evidence="1">
        <name>pyridoxal 5'-phosphate</name>
        <dbReference type="ChEBI" id="CHEBI:597326"/>
    </cofactor>
</comment>
<dbReference type="InterPro" id="IPR036052">
    <property type="entry name" value="TrpB-like_PALP_sf"/>
</dbReference>
<dbReference type="Pfam" id="PF00291">
    <property type="entry name" value="PALP"/>
    <property type="match status" value="1"/>
</dbReference>
<evidence type="ECO:0000259" key="4">
    <source>
        <dbReference type="Pfam" id="PF00291"/>
    </source>
</evidence>